<comment type="caution">
    <text evidence="2">The sequence shown here is derived from an EMBL/GenBank/DDBJ whole genome shotgun (WGS) entry which is preliminary data.</text>
</comment>
<evidence type="ECO:0000313" key="2">
    <source>
        <dbReference type="EMBL" id="NEN77328.1"/>
    </source>
</evidence>
<proteinExistence type="predicted"/>
<feature type="chain" id="PRO_5038787673" evidence="1">
    <location>
        <begin position="30"/>
        <end position="364"/>
    </location>
</feature>
<dbReference type="AlphaFoldDB" id="A0A6P0HF47"/>
<reference evidence="2 3" key="1">
    <citation type="journal article" date="2014" name="Int. J. Syst. Evol. Microbiol.">
        <title>Nocardioides zeae sp. nov., isolated from the stem of Zea mays.</title>
        <authorList>
            <person name="Glaeser S.P."/>
            <person name="McInroy J.A."/>
            <person name="Busse H.J."/>
            <person name="Kampfer P."/>
        </authorList>
    </citation>
    <scope>NUCLEOTIDE SEQUENCE [LARGE SCALE GENOMIC DNA]</scope>
    <source>
        <strain evidence="2 3">JCM 30728</strain>
    </source>
</reference>
<evidence type="ECO:0000256" key="1">
    <source>
        <dbReference type="SAM" id="SignalP"/>
    </source>
</evidence>
<gene>
    <name evidence="2" type="ORF">G3T38_03460</name>
</gene>
<dbReference type="EMBL" id="JAAGXA010000002">
    <property type="protein sequence ID" value="NEN77328.1"/>
    <property type="molecule type" value="Genomic_DNA"/>
</dbReference>
<dbReference type="Proteomes" id="UP000468687">
    <property type="component" value="Unassembled WGS sequence"/>
</dbReference>
<dbReference type="RefSeq" id="WP_163770707.1">
    <property type="nucleotide sequence ID" value="NZ_JAAGXA010000002.1"/>
</dbReference>
<keyword evidence="1" id="KW-0732">Signal</keyword>
<feature type="signal peptide" evidence="1">
    <location>
        <begin position="1"/>
        <end position="29"/>
    </location>
</feature>
<keyword evidence="3" id="KW-1185">Reference proteome</keyword>
<accession>A0A6P0HF47</accession>
<protein>
    <submittedName>
        <fullName evidence="2">Uncharacterized protein</fullName>
    </submittedName>
</protein>
<name>A0A6P0HF47_9ACTN</name>
<sequence length="364" mass="38073">MRSSSFVRRCLAPAGVVLALLMLPTAGSAEPGPFPGLPLVEDAGPPFPPTLGIPGQDRNEVSWLNGPYNGLAGSTRSEQWLRLPTRALAINATFGTCTGPANAIPDNPCPYPVSEDTSFASLLQAVAFMVSPEGSEHPYGEGEIIPVHTVAFGSIPVVVEIQMNQVRDGDGLPVPLTTRLQERYTSAASGDRNNMDQATLTGDVRLRVVSLAVDGVDVGLRACETPPFALRLQSEPDSGPVAEELQWVDPDRTAYGTTGGSFSGTVDIPGLSGCRTSSGDDVSATLSSFLSGPDNPVTVRYGTMGCFAILDDGTPVFGPPPAGADTPEEAGCFVFENVPGDPRWNSIPVPREYPTYAPGDAAGQ</sequence>
<organism evidence="2 3">
    <name type="scientific">Nocardioides zeae</name>
    <dbReference type="NCBI Taxonomy" id="1457234"/>
    <lineage>
        <taxon>Bacteria</taxon>
        <taxon>Bacillati</taxon>
        <taxon>Actinomycetota</taxon>
        <taxon>Actinomycetes</taxon>
        <taxon>Propionibacteriales</taxon>
        <taxon>Nocardioidaceae</taxon>
        <taxon>Nocardioides</taxon>
    </lineage>
</organism>
<evidence type="ECO:0000313" key="3">
    <source>
        <dbReference type="Proteomes" id="UP000468687"/>
    </source>
</evidence>